<feature type="transmembrane region" description="Helical" evidence="5">
    <location>
        <begin position="270"/>
        <end position="287"/>
    </location>
</feature>
<evidence type="ECO:0000256" key="3">
    <source>
        <dbReference type="ARBA" id="ARBA00022989"/>
    </source>
</evidence>
<evidence type="ECO:0000313" key="8">
    <source>
        <dbReference type="Proteomes" id="UP000177947"/>
    </source>
</evidence>
<feature type="transmembrane region" description="Helical" evidence="5">
    <location>
        <begin position="293"/>
        <end position="309"/>
    </location>
</feature>
<dbReference type="PANTHER" id="PTHR37422">
    <property type="entry name" value="TEICHURONIC ACID BIOSYNTHESIS PROTEIN TUAE"/>
    <property type="match status" value="1"/>
</dbReference>
<proteinExistence type="predicted"/>
<sequence>MGKILSIINIAFFIELLFVILIAIGILPRESALFLAIFLPTILIISSLEDSVMFTARSIPLFLALPITESFDNFNIWRILVLILFVKLILEARVISFAMFSKGIARASLKQFRLEILISLLTFIAILSLLKAEDPIAGIKRIIYFLNLGMLFFVVRHVINRENFMRLGRNFIFSGIFIASIGVLQLILAYLMPINDFIEFWALTIEKNLYGNAWANIAISANTWFAYFNGTIHLRMFSSFPDSHSFPLYLLIVSVFVSTFIIFRKTVSQSCLPAYFLLGIFSLGIVLSGTRGIWAATALPILIIGFYYFKKIAPKEIILKLTLPLIFFIVALIISQPIFNSKQFQLIENETEESRVLINRLASIFDAGETSNQGRIWIWKESAKSIIKNPALGVGIGNFPAVLKQNIALAKAGSSAHNLFLQILAEIGIFAFAVFLAIIYEIYKKIKNLSQDENVLIKFFGLFSILYIAWIIAYSMTDPAIFDERVFLGLMILVGAIYGISKERKI</sequence>
<reference evidence="7 8" key="1">
    <citation type="journal article" date="2016" name="Nat. Commun.">
        <title>Thousands of microbial genomes shed light on interconnected biogeochemical processes in an aquifer system.</title>
        <authorList>
            <person name="Anantharaman K."/>
            <person name="Brown C.T."/>
            <person name="Hug L.A."/>
            <person name="Sharon I."/>
            <person name="Castelle C.J."/>
            <person name="Probst A.J."/>
            <person name="Thomas B.C."/>
            <person name="Singh A."/>
            <person name="Wilkins M.J."/>
            <person name="Karaoz U."/>
            <person name="Brodie E.L."/>
            <person name="Williams K.H."/>
            <person name="Hubbard S.S."/>
            <person name="Banfield J.F."/>
        </authorList>
    </citation>
    <scope>NUCLEOTIDE SEQUENCE [LARGE SCALE GENOMIC DNA]</scope>
</reference>
<feature type="transmembrane region" description="Helical" evidence="5">
    <location>
        <begin position="171"/>
        <end position="192"/>
    </location>
</feature>
<feature type="transmembrane region" description="Helical" evidence="5">
    <location>
        <begin position="34"/>
        <end position="56"/>
    </location>
</feature>
<feature type="transmembrane region" description="Helical" evidence="5">
    <location>
        <begin position="485"/>
        <end position="501"/>
    </location>
</feature>
<dbReference type="GO" id="GO:0016020">
    <property type="term" value="C:membrane"/>
    <property type="evidence" value="ECO:0007669"/>
    <property type="project" value="UniProtKB-SubCell"/>
</dbReference>
<feature type="transmembrane region" description="Helical" evidence="5">
    <location>
        <begin position="112"/>
        <end position="130"/>
    </location>
</feature>
<comment type="caution">
    <text evidence="7">The sequence shown here is derived from an EMBL/GenBank/DDBJ whole genome shotgun (WGS) entry which is preliminary data.</text>
</comment>
<evidence type="ECO:0000259" key="6">
    <source>
        <dbReference type="Pfam" id="PF04932"/>
    </source>
</evidence>
<organism evidence="7 8">
    <name type="scientific">Candidatus Azambacteria bacterium RIFCSPLOWO2_01_FULL_37_9</name>
    <dbReference type="NCBI Taxonomy" id="1797297"/>
    <lineage>
        <taxon>Bacteria</taxon>
        <taxon>Candidatus Azamiibacteriota</taxon>
    </lineage>
</organism>
<keyword evidence="3 5" id="KW-1133">Transmembrane helix</keyword>
<feature type="transmembrane region" description="Helical" evidence="5">
    <location>
        <begin position="419"/>
        <end position="443"/>
    </location>
</feature>
<dbReference type="Pfam" id="PF04932">
    <property type="entry name" value="Wzy_C"/>
    <property type="match status" value="1"/>
</dbReference>
<feature type="transmembrane region" description="Helical" evidence="5">
    <location>
        <begin position="6"/>
        <end position="27"/>
    </location>
</feature>
<feature type="transmembrane region" description="Helical" evidence="5">
    <location>
        <begin position="321"/>
        <end position="339"/>
    </location>
</feature>
<feature type="transmembrane region" description="Helical" evidence="5">
    <location>
        <begin position="76"/>
        <end position="100"/>
    </location>
</feature>
<comment type="subcellular location">
    <subcellularLocation>
        <location evidence="1">Membrane</location>
        <topology evidence="1">Multi-pass membrane protein</topology>
    </subcellularLocation>
</comment>
<keyword evidence="2 5" id="KW-0812">Transmembrane</keyword>
<dbReference type="AlphaFoldDB" id="A0A1F5C633"/>
<dbReference type="EMBL" id="MEYQ01000048">
    <property type="protein sequence ID" value="OGD38313.1"/>
    <property type="molecule type" value="Genomic_DNA"/>
</dbReference>
<gene>
    <name evidence="7" type="ORF">A2907_00245</name>
</gene>
<evidence type="ECO:0000256" key="2">
    <source>
        <dbReference type="ARBA" id="ARBA00022692"/>
    </source>
</evidence>
<dbReference type="InterPro" id="IPR051533">
    <property type="entry name" value="WaaL-like"/>
</dbReference>
<accession>A0A1F5C633</accession>
<dbReference type="PANTHER" id="PTHR37422:SF13">
    <property type="entry name" value="LIPOPOLYSACCHARIDE BIOSYNTHESIS PROTEIN PA4999-RELATED"/>
    <property type="match status" value="1"/>
</dbReference>
<feature type="domain" description="O-antigen ligase-related" evidence="6">
    <location>
        <begin position="277"/>
        <end position="436"/>
    </location>
</feature>
<feature type="transmembrane region" description="Helical" evidence="5">
    <location>
        <begin position="246"/>
        <end position="263"/>
    </location>
</feature>
<evidence type="ECO:0000256" key="1">
    <source>
        <dbReference type="ARBA" id="ARBA00004141"/>
    </source>
</evidence>
<name>A0A1F5C633_9BACT</name>
<evidence type="ECO:0000256" key="5">
    <source>
        <dbReference type="SAM" id="Phobius"/>
    </source>
</evidence>
<dbReference type="InterPro" id="IPR007016">
    <property type="entry name" value="O-antigen_ligase-rel_domated"/>
</dbReference>
<keyword evidence="4 5" id="KW-0472">Membrane</keyword>
<dbReference type="Proteomes" id="UP000177947">
    <property type="component" value="Unassembled WGS sequence"/>
</dbReference>
<feature type="transmembrane region" description="Helical" evidence="5">
    <location>
        <begin position="455"/>
        <end position="473"/>
    </location>
</feature>
<protein>
    <recommendedName>
        <fullName evidence="6">O-antigen ligase-related domain-containing protein</fullName>
    </recommendedName>
</protein>
<evidence type="ECO:0000313" key="7">
    <source>
        <dbReference type="EMBL" id="OGD38313.1"/>
    </source>
</evidence>
<feature type="transmembrane region" description="Helical" evidence="5">
    <location>
        <begin position="142"/>
        <end position="159"/>
    </location>
</feature>
<evidence type="ECO:0000256" key="4">
    <source>
        <dbReference type="ARBA" id="ARBA00023136"/>
    </source>
</evidence>